<keyword evidence="4" id="KW-1185">Reference proteome</keyword>
<accession>A0ABT7VQE0</accession>
<dbReference type="InterPro" id="IPR011049">
    <property type="entry name" value="Serralysin-like_metalloprot_C"/>
</dbReference>
<comment type="caution">
    <text evidence="3">The sequence shown here is derived from an EMBL/GenBank/DDBJ whole genome shotgun (WGS) entry which is preliminary data.</text>
</comment>
<dbReference type="InterPro" id="IPR040853">
    <property type="entry name" value="RapA2_cadherin-like"/>
</dbReference>
<evidence type="ECO:0000256" key="1">
    <source>
        <dbReference type="ARBA" id="ARBA00022837"/>
    </source>
</evidence>
<evidence type="ECO:0000313" key="4">
    <source>
        <dbReference type="Proteomes" id="UP001171945"/>
    </source>
</evidence>
<keyword evidence="1" id="KW-0106">Calcium</keyword>
<dbReference type="SUPFAM" id="SSF51120">
    <property type="entry name" value="beta-Roll"/>
    <property type="match status" value="1"/>
</dbReference>
<evidence type="ECO:0000313" key="3">
    <source>
        <dbReference type="EMBL" id="MDM8561875.1"/>
    </source>
</evidence>
<dbReference type="Proteomes" id="UP001171945">
    <property type="component" value="Unassembled WGS sequence"/>
</dbReference>
<evidence type="ECO:0000259" key="2">
    <source>
        <dbReference type="Pfam" id="PF17803"/>
    </source>
</evidence>
<gene>
    <name evidence="3" type="ORF">QUF54_00810</name>
</gene>
<proteinExistence type="predicted"/>
<dbReference type="Pfam" id="PF17963">
    <property type="entry name" value="Big_9"/>
    <property type="match status" value="4"/>
</dbReference>
<dbReference type="EMBL" id="JAUCGM010000015">
    <property type="protein sequence ID" value="MDM8561875.1"/>
    <property type="molecule type" value="Genomic_DNA"/>
</dbReference>
<sequence>EDDEPIPPPPPPYNSPVAINDIININEDNSFPKLSEKLLENDDVDEGDSISIVSVSDLTHGTVNLDDDVYQTEPDFYGSAEFVYTIQDSQGKQSTASVKVDVKPVNDAPVAVNDTFALETETSLIISADSLSKNDQDVDNDALKVDKVFNPSNGDVSLSDGEIVFSLKDNTVTTGGFDYIISDGEKTDVGQVSITRGESNMPPVANSDSGLSTLKNKPIMLSSLLDNDSDPNLGDTYTISQVINLNHCDVELKGDGNVIFTPEPDFTGKASFEYVIKDNHGAESVPAQVEIEIKDVIIAVDDLTYYPKNTTGSIRGTSLLENDNQEREPLTITAVDNVINGDALLLDNGDIQFTPATNFEGDAQFDYTVIDALGRTDKATVTVNVFNTPPVAEEDAFTTQPNIELFISKADLLSNDWDINSDALTLTKVDNPENGSISYRDESIVFTPTADFSGEASFEYTIKDTSEATDTAKVSITVTPPINIPPIINFDRTPLEYTAIGEAQQIYSDVTIDDPDSPNFDGGTVKVLINNNRTPNDVLEIQNTDQITVSNQTNGKIKYDETPIGNFVTNFVTGGLLIGLNEEANSNTTAALLQAITYKNTSAIPSTTTRAEPSTEISVEITLNDGDGGETVPTSRDIKITYSPPPLEAVDDGISLPFNSYTHLSADDLLANDKPTNPYDILTVSSLSNLSEGVNAKLVNHEVQLFIDGLINDDPSKPITFDYTVKDDHGGKDTATVTVNPSNVISGTPGEDTLEGNESLDIIVGKEGNDTFAPCEGNDILLGGEGDDLFLFDPNSAAGVRIDGGNGIDTLSFDGAEGKTLDLIQNSTQASDQQLDLQNIEVIDLQGNNNQLRLSVEDVLELFDGNLKIEGDASNFVNSVAQGWKIPSTESSLPSESSDPSYIHYIANGANLLVNADIAYQLIS</sequence>
<reference evidence="3" key="1">
    <citation type="submission" date="2023-06" db="EMBL/GenBank/DDBJ databases">
        <title>Uncultivated large filamentous bacteria from sulfidic sediments reveal new species and different genomic features in energy metabolism and defense.</title>
        <authorList>
            <person name="Fonseca A."/>
        </authorList>
    </citation>
    <scope>NUCLEOTIDE SEQUENCE</scope>
    <source>
        <strain evidence="3">HSG4</strain>
    </source>
</reference>
<dbReference type="Gene3D" id="2.150.10.10">
    <property type="entry name" value="Serralysin-like metalloprotease, C-terminal"/>
    <property type="match status" value="1"/>
</dbReference>
<name>A0ABT7VQE0_9GAMM</name>
<feature type="domain" description="RapA2 cadherin-like" evidence="2">
    <location>
        <begin position="96"/>
        <end position="164"/>
    </location>
</feature>
<dbReference type="NCBIfam" id="NF012211">
    <property type="entry name" value="tand_rpt_95"/>
    <property type="match status" value="5"/>
</dbReference>
<dbReference type="Pfam" id="PF17803">
    <property type="entry name" value="Cadherin_4"/>
    <property type="match status" value="1"/>
</dbReference>
<dbReference type="InterPro" id="IPR001343">
    <property type="entry name" value="Hemolysn_Ca-bd"/>
</dbReference>
<feature type="non-terminal residue" evidence="3">
    <location>
        <position position="1"/>
    </location>
</feature>
<organism evidence="3 4">
    <name type="scientific">Candidatus Marithioploca araucensis</name>
    <dbReference type="NCBI Taxonomy" id="70273"/>
    <lineage>
        <taxon>Bacteria</taxon>
        <taxon>Pseudomonadati</taxon>
        <taxon>Pseudomonadota</taxon>
        <taxon>Gammaproteobacteria</taxon>
        <taxon>Thiotrichales</taxon>
        <taxon>Thiotrichaceae</taxon>
        <taxon>Candidatus Marithioploca</taxon>
    </lineage>
</organism>
<dbReference type="Gene3D" id="2.60.40.3440">
    <property type="match status" value="4"/>
</dbReference>
<protein>
    <submittedName>
        <fullName evidence="3">Ig-like domain-containing protein</fullName>
    </submittedName>
</protein>
<dbReference type="Pfam" id="PF00353">
    <property type="entry name" value="HemolysinCabind"/>
    <property type="match status" value="2"/>
</dbReference>